<protein>
    <recommendedName>
        <fullName evidence="5">Lipoprotein</fullName>
    </recommendedName>
</protein>
<comment type="caution">
    <text evidence="3">The sequence shown here is derived from an EMBL/GenBank/DDBJ whole genome shotgun (WGS) entry which is preliminary data.</text>
</comment>
<reference evidence="3" key="1">
    <citation type="submission" date="2021-01" db="EMBL/GenBank/DDBJ databases">
        <title>Modified the classification status of verrucomicrobia.</title>
        <authorList>
            <person name="Feng X."/>
        </authorList>
    </citation>
    <scope>NUCLEOTIDE SEQUENCE</scope>
    <source>
        <strain evidence="3">_KCTC 22039</strain>
    </source>
</reference>
<dbReference type="PROSITE" id="PS51257">
    <property type="entry name" value="PROKAR_LIPOPROTEIN"/>
    <property type="match status" value="1"/>
</dbReference>
<feature type="region of interest" description="Disordered" evidence="1">
    <location>
        <begin position="33"/>
        <end position="98"/>
    </location>
</feature>
<accession>A0A8J7MDD4</accession>
<dbReference type="AlphaFoldDB" id="A0A8J7MDD4"/>
<proteinExistence type="predicted"/>
<dbReference type="RefSeq" id="WP_200311350.1">
    <property type="nucleotide sequence ID" value="NZ_JAENIM010000039.1"/>
</dbReference>
<evidence type="ECO:0000313" key="4">
    <source>
        <dbReference type="Proteomes" id="UP000624703"/>
    </source>
</evidence>
<dbReference type="Proteomes" id="UP000624703">
    <property type="component" value="Unassembled WGS sequence"/>
</dbReference>
<keyword evidence="4" id="KW-1185">Reference proteome</keyword>
<evidence type="ECO:0008006" key="5">
    <source>
        <dbReference type="Google" id="ProtNLM"/>
    </source>
</evidence>
<sequence>MNFSVKSMLLPVAACSVIAACTPPYPRDYREGTKPIGAPVDQGVNDPNQQTITDNTQTLQTPQDQANDQLAGPLGNPLPPVTAPPVNNTAKPNYPTASPVPGKDGFVFNPYTHNVVDVRGIGSGKLVRDPEDPDTGHKFRVP</sequence>
<dbReference type="EMBL" id="JAENIM010000039">
    <property type="protein sequence ID" value="MBK1791342.1"/>
    <property type="molecule type" value="Genomic_DNA"/>
</dbReference>
<gene>
    <name evidence="3" type="ORF">JIN82_09285</name>
</gene>
<evidence type="ECO:0000256" key="2">
    <source>
        <dbReference type="SAM" id="SignalP"/>
    </source>
</evidence>
<organism evidence="3 4">
    <name type="scientific">Persicirhabdus sediminis</name>
    <dbReference type="NCBI Taxonomy" id="454144"/>
    <lineage>
        <taxon>Bacteria</taxon>
        <taxon>Pseudomonadati</taxon>
        <taxon>Verrucomicrobiota</taxon>
        <taxon>Verrucomicrobiia</taxon>
        <taxon>Verrucomicrobiales</taxon>
        <taxon>Verrucomicrobiaceae</taxon>
        <taxon>Persicirhabdus</taxon>
    </lineage>
</organism>
<feature type="compositionally biased region" description="Polar residues" evidence="1">
    <location>
        <begin position="45"/>
        <end position="68"/>
    </location>
</feature>
<keyword evidence="2" id="KW-0732">Signal</keyword>
<evidence type="ECO:0000256" key="1">
    <source>
        <dbReference type="SAM" id="MobiDB-lite"/>
    </source>
</evidence>
<evidence type="ECO:0000313" key="3">
    <source>
        <dbReference type="EMBL" id="MBK1791342.1"/>
    </source>
</evidence>
<feature type="signal peptide" evidence="2">
    <location>
        <begin position="1"/>
        <end position="19"/>
    </location>
</feature>
<feature type="chain" id="PRO_5035215480" description="Lipoprotein" evidence="2">
    <location>
        <begin position="20"/>
        <end position="142"/>
    </location>
</feature>
<name>A0A8J7MDD4_9BACT</name>